<dbReference type="OrthoDB" id="3222at2759"/>
<dbReference type="PROSITE" id="PS00221">
    <property type="entry name" value="MIP"/>
    <property type="match status" value="1"/>
</dbReference>
<feature type="region of interest" description="Disordered" evidence="8">
    <location>
        <begin position="1"/>
        <end position="21"/>
    </location>
</feature>
<name>A0A0F8UHB3_9EURO</name>
<dbReference type="Pfam" id="PF00230">
    <property type="entry name" value="MIP"/>
    <property type="match status" value="1"/>
</dbReference>
<keyword evidence="5 9" id="KW-1133">Transmembrane helix</keyword>
<feature type="transmembrane region" description="Helical" evidence="9">
    <location>
        <begin position="325"/>
        <end position="348"/>
    </location>
</feature>
<comment type="caution">
    <text evidence="10">The sequence shown here is derived from an EMBL/GenBank/DDBJ whole genome shotgun (WGS) entry which is preliminary data.</text>
</comment>
<dbReference type="EMBL" id="JYKN01001763">
    <property type="protein sequence ID" value="KKK19084.1"/>
    <property type="molecule type" value="Genomic_DNA"/>
</dbReference>
<dbReference type="SUPFAM" id="SSF81338">
    <property type="entry name" value="Aquaporin-like"/>
    <property type="match status" value="1"/>
</dbReference>
<dbReference type="InterPro" id="IPR023271">
    <property type="entry name" value="Aquaporin-like"/>
</dbReference>
<evidence type="ECO:0000313" key="11">
    <source>
        <dbReference type="Proteomes" id="UP000034947"/>
    </source>
</evidence>
<evidence type="ECO:0000313" key="10">
    <source>
        <dbReference type="EMBL" id="KKK19084.1"/>
    </source>
</evidence>
<keyword evidence="6 9" id="KW-0472">Membrane</keyword>
<feature type="transmembrane region" description="Helical" evidence="9">
    <location>
        <begin position="368"/>
        <end position="387"/>
    </location>
</feature>
<dbReference type="InterPro" id="IPR038330">
    <property type="entry name" value="TspO/MBR-related_sf"/>
</dbReference>
<feature type="transmembrane region" description="Helical" evidence="9">
    <location>
        <begin position="122"/>
        <end position="143"/>
    </location>
</feature>
<sequence>MGSITSPGEEEYQTGGLQDCPPPKPSIQPFAGRIGGNQGLVLDRSCPENEELLKRVPDAAPLMTFQQRFEIAGFYDLDLWKFGLIECIGSLLFVFLSSWIGIRRPVTINANTSSGIFSTAAFLGPLVGGLSNWLFLTVFIFAFANASGSHLNPTITVATFFGGLITFPRMVIYLLGQTLGGAVAGFMLRTGYGSRDFTVGGCWIDTSQVPVNEAFMLEFTFSLALIFLAFGVGLDPRQGQIYGPALSAFLVGLVLCLLTWGSSFTRDGYAGASMNASRCFGVYTATTFPGYHWIHWVGPIVASMAHGVVYAISQNMAWSFALPQAVFASPFTSTLTPIVTGSLVGYLVNRGGTKTRYANLQQPPFAPPAWLFAPAWTILYGLMGYAAHHATINSAEPYLSRGQTLYTTQLVLNHLWMPLFFGIRKPDWAAADILLLGANVGTLLQNWWSSDRTAFWLLVPYAAWLGYATYLNIGVGVLNRWRVGE</sequence>
<dbReference type="InterPro" id="IPR000425">
    <property type="entry name" value="MIP"/>
</dbReference>
<keyword evidence="3 7" id="KW-0813">Transport</keyword>
<evidence type="ECO:0000256" key="6">
    <source>
        <dbReference type="ARBA" id="ARBA00023136"/>
    </source>
</evidence>
<evidence type="ECO:0000256" key="8">
    <source>
        <dbReference type="SAM" id="MobiDB-lite"/>
    </source>
</evidence>
<dbReference type="GO" id="GO:0005741">
    <property type="term" value="C:mitochondrial outer membrane"/>
    <property type="evidence" value="ECO:0007669"/>
    <property type="project" value="TreeGrafter"/>
</dbReference>
<comment type="subcellular location">
    <subcellularLocation>
        <location evidence="1">Membrane</location>
        <topology evidence="1">Multi-pass membrane protein</topology>
    </subcellularLocation>
</comment>
<protein>
    <recommendedName>
        <fullName evidence="12">MIP transporter</fullName>
    </recommendedName>
</protein>
<dbReference type="PANTHER" id="PTHR10057:SF0">
    <property type="entry name" value="TRANSLOCATOR PROTEIN"/>
    <property type="match status" value="1"/>
</dbReference>
<dbReference type="InterPro" id="IPR022357">
    <property type="entry name" value="MIP_CS"/>
</dbReference>
<dbReference type="GO" id="GO:0033013">
    <property type="term" value="P:tetrapyrrole metabolic process"/>
    <property type="evidence" value="ECO:0007669"/>
    <property type="project" value="UniProtKB-ARBA"/>
</dbReference>
<dbReference type="Gene3D" id="1.20.1260.100">
    <property type="entry name" value="TspO/MBR protein"/>
    <property type="match status" value="1"/>
</dbReference>
<gene>
    <name evidence="10" type="ORF">AOCH_007241</name>
</gene>
<evidence type="ECO:0000256" key="3">
    <source>
        <dbReference type="ARBA" id="ARBA00022448"/>
    </source>
</evidence>
<evidence type="ECO:0008006" key="12">
    <source>
        <dbReference type="Google" id="ProtNLM"/>
    </source>
</evidence>
<keyword evidence="4 7" id="KW-0812">Transmembrane</keyword>
<dbReference type="PRINTS" id="PR00783">
    <property type="entry name" value="MINTRINSICP"/>
</dbReference>
<reference evidence="10 11" key="1">
    <citation type="submission" date="2015-02" db="EMBL/GenBank/DDBJ databases">
        <title>Draft Genome Sequences of Two Closely-Related Aflatoxigenic Aspergillus Species Obtained from the Cote d'Ivoire.</title>
        <authorList>
            <person name="Moore G.G."/>
            <person name="Beltz S.B."/>
            <person name="Mack B.M."/>
        </authorList>
    </citation>
    <scope>NUCLEOTIDE SEQUENCE [LARGE SCALE GENOMIC DNA]</scope>
    <source>
        <strain evidence="10 11">SRRC1432</strain>
    </source>
</reference>
<feature type="transmembrane region" description="Helical" evidence="9">
    <location>
        <begin position="82"/>
        <end position="102"/>
    </location>
</feature>
<proteinExistence type="inferred from homology"/>
<organism evidence="10 11">
    <name type="scientific">Aspergillus ochraceoroseus</name>
    <dbReference type="NCBI Taxonomy" id="138278"/>
    <lineage>
        <taxon>Eukaryota</taxon>
        <taxon>Fungi</taxon>
        <taxon>Dikarya</taxon>
        <taxon>Ascomycota</taxon>
        <taxon>Pezizomycotina</taxon>
        <taxon>Eurotiomycetes</taxon>
        <taxon>Eurotiomycetidae</taxon>
        <taxon>Eurotiales</taxon>
        <taxon>Aspergillaceae</taxon>
        <taxon>Aspergillus</taxon>
        <taxon>Aspergillus subgen. Nidulantes</taxon>
    </lineage>
</organism>
<dbReference type="Pfam" id="PF03073">
    <property type="entry name" value="TspO_MBR"/>
    <property type="match status" value="1"/>
</dbReference>
<evidence type="ECO:0000256" key="1">
    <source>
        <dbReference type="ARBA" id="ARBA00004141"/>
    </source>
</evidence>
<dbReference type="FunFam" id="1.20.1260.100:FF:000001">
    <property type="entry name" value="translocator protein 2"/>
    <property type="match status" value="1"/>
</dbReference>
<dbReference type="VEuPathDB" id="FungiDB:P175DRAFT_0447931"/>
<feature type="transmembrane region" description="Helical" evidence="9">
    <location>
        <begin position="293"/>
        <end position="313"/>
    </location>
</feature>
<evidence type="ECO:0000256" key="5">
    <source>
        <dbReference type="ARBA" id="ARBA00022989"/>
    </source>
</evidence>
<dbReference type="PANTHER" id="PTHR10057">
    <property type="entry name" value="PERIPHERAL-TYPE BENZODIAZEPINE RECEPTOR"/>
    <property type="match status" value="1"/>
</dbReference>
<feature type="transmembrane region" description="Helical" evidence="9">
    <location>
        <begin position="155"/>
        <end position="176"/>
    </location>
</feature>
<feature type="transmembrane region" description="Helical" evidence="9">
    <location>
        <begin position="214"/>
        <end position="234"/>
    </location>
</feature>
<accession>A0A0F8UHB3</accession>
<evidence type="ECO:0000256" key="4">
    <source>
        <dbReference type="ARBA" id="ARBA00022692"/>
    </source>
</evidence>
<dbReference type="Gene3D" id="1.20.1080.10">
    <property type="entry name" value="Glycerol uptake facilitator protein"/>
    <property type="match status" value="1"/>
</dbReference>
<comment type="similarity">
    <text evidence="2">Belongs to the TspO/BZRP family.</text>
</comment>
<feature type="transmembrane region" description="Helical" evidence="9">
    <location>
        <begin position="454"/>
        <end position="478"/>
    </location>
</feature>
<comment type="similarity">
    <text evidence="7">Belongs to the MIP/aquaporin (TC 1.A.8) family.</text>
</comment>
<dbReference type="GO" id="GO:0015267">
    <property type="term" value="F:channel activity"/>
    <property type="evidence" value="ECO:0007669"/>
    <property type="project" value="InterPro"/>
</dbReference>
<evidence type="ECO:0000256" key="2">
    <source>
        <dbReference type="ARBA" id="ARBA00007524"/>
    </source>
</evidence>
<keyword evidence="11" id="KW-1185">Reference proteome</keyword>
<dbReference type="InterPro" id="IPR004307">
    <property type="entry name" value="TspO_MBR"/>
</dbReference>
<dbReference type="Proteomes" id="UP000034947">
    <property type="component" value="Unassembled WGS sequence"/>
</dbReference>
<dbReference type="AlphaFoldDB" id="A0A0F8UHB3"/>
<evidence type="ECO:0000256" key="7">
    <source>
        <dbReference type="RuleBase" id="RU000477"/>
    </source>
</evidence>
<dbReference type="CDD" id="cd15904">
    <property type="entry name" value="TSPO_MBR"/>
    <property type="match status" value="1"/>
</dbReference>
<evidence type="ECO:0000256" key="9">
    <source>
        <dbReference type="SAM" id="Phobius"/>
    </source>
</evidence>
<dbReference type="VEuPathDB" id="FungiDB:P175DRAFT_0505513"/>
<feature type="transmembrane region" description="Helical" evidence="9">
    <location>
        <begin position="241"/>
        <end position="260"/>
    </location>
</feature>